<accession>A0A6P1NDC3</accession>
<dbReference type="EMBL" id="CP047898">
    <property type="protein sequence ID" value="QHK18585.1"/>
    <property type="molecule type" value="Genomic_DNA"/>
</dbReference>
<dbReference type="Proteomes" id="UP000464186">
    <property type="component" value="Chromosome"/>
</dbReference>
<reference evidence="1 2" key="1">
    <citation type="submission" date="2020-01" db="EMBL/GenBank/DDBJ databases">
        <title>Pseudarthrobacter psychrotolerans sp. nov., isolated from antarctic soil.</title>
        <authorList>
            <person name="Shin Y."/>
            <person name="Park W."/>
        </authorList>
    </citation>
    <scope>NUCLEOTIDE SEQUENCE [LARGE SCALE GENOMIC DNA]</scope>
    <source>
        <strain evidence="1 2">YJ56</strain>
    </source>
</reference>
<proteinExistence type="predicted"/>
<dbReference type="KEGG" id="psey:GU243_00990"/>
<name>A0A6P1NDC3_9MICC</name>
<keyword evidence="2" id="KW-1185">Reference proteome</keyword>
<protein>
    <submittedName>
        <fullName evidence="1">Uncharacterized protein</fullName>
    </submittedName>
</protein>
<organism evidence="1 2">
    <name type="scientific">Pseudarthrobacter psychrotolerans</name>
    <dbReference type="NCBI Taxonomy" id="2697569"/>
    <lineage>
        <taxon>Bacteria</taxon>
        <taxon>Bacillati</taxon>
        <taxon>Actinomycetota</taxon>
        <taxon>Actinomycetes</taxon>
        <taxon>Micrococcales</taxon>
        <taxon>Micrococcaceae</taxon>
        <taxon>Pseudarthrobacter</taxon>
    </lineage>
</organism>
<evidence type="ECO:0000313" key="1">
    <source>
        <dbReference type="EMBL" id="QHK18585.1"/>
    </source>
</evidence>
<dbReference type="AlphaFoldDB" id="A0A6P1NDC3"/>
<gene>
    <name evidence="1" type="ORF">GU243_00990</name>
</gene>
<sequence>MNPVEQMQLREVMSERAPDERTDVLTAAWENDPEAWQDPHYSAPYMRTLVENFEELYDGKSILDRLKSPVTDADPEFFDLVKAYWAQLKRDRSPLLPVTADEEEFKALPMRDAAVTIARLDLILNTVFDWMISQGKTPIPGWSQWTSIVSPHAEQHLKS</sequence>
<evidence type="ECO:0000313" key="2">
    <source>
        <dbReference type="Proteomes" id="UP000464186"/>
    </source>
</evidence>